<dbReference type="CDD" id="cd01767">
    <property type="entry name" value="UBX"/>
    <property type="match status" value="1"/>
</dbReference>
<dbReference type="InterPro" id="IPR029071">
    <property type="entry name" value="Ubiquitin-like_domsf"/>
</dbReference>
<dbReference type="Gene3D" id="3.80.10.10">
    <property type="entry name" value="Ribonuclease Inhibitor"/>
    <property type="match status" value="1"/>
</dbReference>
<feature type="region of interest" description="Disordered" evidence="1">
    <location>
        <begin position="84"/>
        <end position="260"/>
    </location>
</feature>
<evidence type="ECO:0000313" key="4">
    <source>
        <dbReference type="EMBL" id="KAL2911545.1"/>
    </source>
</evidence>
<feature type="region of interest" description="Disordered" evidence="1">
    <location>
        <begin position="1775"/>
        <end position="1816"/>
    </location>
</feature>
<evidence type="ECO:0000256" key="1">
    <source>
        <dbReference type="SAM" id="MobiDB-lite"/>
    </source>
</evidence>
<comment type="caution">
    <text evidence="4">The sequence shown here is derived from an EMBL/GenBank/DDBJ whole genome shotgun (WGS) entry which is preliminary data.</text>
</comment>
<dbReference type="Pfam" id="PF00651">
    <property type="entry name" value="BTB"/>
    <property type="match status" value="1"/>
</dbReference>
<feature type="compositionally biased region" description="Basic residues" evidence="1">
    <location>
        <begin position="1575"/>
        <end position="1586"/>
    </location>
</feature>
<dbReference type="SUPFAM" id="SSF54236">
    <property type="entry name" value="Ubiquitin-like"/>
    <property type="match status" value="1"/>
</dbReference>
<organism evidence="4 5">
    <name type="scientific">Polyrhizophydium stewartii</name>
    <dbReference type="NCBI Taxonomy" id="2732419"/>
    <lineage>
        <taxon>Eukaryota</taxon>
        <taxon>Fungi</taxon>
        <taxon>Fungi incertae sedis</taxon>
        <taxon>Chytridiomycota</taxon>
        <taxon>Chytridiomycota incertae sedis</taxon>
        <taxon>Chytridiomycetes</taxon>
        <taxon>Rhizophydiales</taxon>
        <taxon>Rhizophydiales incertae sedis</taxon>
        <taxon>Polyrhizophydium</taxon>
    </lineage>
</organism>
<dbReference type="Pfam" id="PF00789">
    <property type="entry name" value="UBX"/>
    <property type="match status" value="1"/>
</dbReference>
<feature type="region of interest" description="Disordered" evidence="1">
    <location>
        <begin position="1376"/>
        <end position="1460"/>
    </location>
</feature>
<dbReference type="SMART" id="SM00367">
    <property type="entry name" value="LRR_CC"/>
    <property type="match status" value="6"/>
</dbReference>
<evidence type="ECO:0000313" key="5">
    <source>
        <dbReference type="Proteomes" id="UP001527925"/>
    </source>
</evidence>
<feature type="region of interest" description="Disordered" evidence="1">
    <location>
        <begin position="1023"/>
        <end position="1055"/>
    </location>
</feature>
<dbReference type="SUPFAM" id="SSF52047">
    <property type="entry name" value="RNI-like"/>
    <property type="match status" value="1"/>
</dbReference>
<proteinExistence type="predicted"/>
<feature type="compositionally biased region" description="Low complexity" evidence="1">
    <location>
        <begin position="1793"/>
        <end position="1804"/>
    </location>
</feature>
<dbReference type="PANTHER" id="PTHR47369">
    <property type="entry name" value="BTB/POZ DOMAIN-CONTAINING PROTEIN"/>
    <property type="match status" value="1"/>
</dbReference>
<feature type="compositionally biased region" description="Low complexity" evidence="1">
    <location>
        <begin position="245"/>
        <end position="260"/>
    </location>
</feature>
<dbReference type="Gene3D" id="3.10.20.90">
    <property type="entry name" value="Phosphatidylinositol 3-kinase Catalytic Subunit, Chain A, domain 1"/>
    <property type="match status" value="1"/>
</dbReference>
<feature type="compositionally biased region" description="Polar residues" evidence="1">
    <location>
        <begin position="1264"/>
        <end position="1282"/>
    </location>
</feature>
<sequence>MLDSDSTLAALLGLGIDEAVCAQVLQMEPATVEDAIELWVLRAPRLSDRRSADNPATRAMLLADTGRAQQPDTLVLPLSRPAAAAHSPAVPEQAFSTEPSPSLSPLLPPPPPPESVAHDQDVGGSAASPSKPRESRRDYVDMAARRAAEAARQQRKNDEKERERIRREIESDRLARKTRLGAADGEAAAKPLPQEPPKPTGAAATLSAYQQRVRADREDRERVRRQIEEDKERRRLRTQRTSDMVVDSAPAPAVSAAEPRSVPIQETHPSCTVQLRMPSGATIRGTFASADPVSVLFDFAMGQASTLPNDAAVLIVGGFSLCQTFPHRIFTHDEAASVTLAQAGLVPRSALNVMRTVQHAPPQQEPGTVDSHTETAGNFGQDAAPVQAPAIPVAEESQDMDVDEDHGDSDGDSNEQDDDQHQDAIEDDDNDDDEAHGDNEPHDMFAPTGRFRPMSGVGNRLGGSSEGPGSRGKHTCTSEWTHVQRADMQPLSPAAATALRVVSVAPAARAPSRQLRRSAAPLLTLALKVLIGMISNPAMPQSLFVDIGVISSEMLEKILADLISNKKLDRFTLQRLRPCEISALKLDSYGLATDSLLETINRVCAPSLERLSLRNCTYLTDAGILSLQNAEHLTDLDLSSCRLTDKMTKLFVHTPHLVNLSLAGTKITPVGLLNVVRSLGGALESLSIAKCEGIKVATVFPLLQGLTKIRSLSLAGVPFKTPLMQPDLGSFAGLCTLDLAGTAITDEDVSSVVGRFDTLEELDLTGCGALTLGALRPIAQRCRGLTHLKLPRRDLDYDSVLADLSALPLVRLDLSGCSAVTDAGVSALRALAPTLEVLSLAGTRTGDASAGALSALALLRELALDNTTIGDDGCVEWPRHVGHLETLSLAGTRIGDPTGQCLALARTSGSLVSLNLSRTAITDATLDSFASTLVSLVNLSVDGSAVTPEGCERLQQVAPYKTPAAAKTAAASASALRPGLAPQFRTPAPPAPAAAASAAPAAAPAAAPEPAAASVSEVAPQAPAPASAAGPVRARSGSLASVTSSRPSSARRPTFSESRAQILLEEYALGRFSDVTVVCLGQTFKLHKIILMQSPFFRSLLVSRTTTSTITLRTEGDPRITAAGLEIAIRDLYNLHASTNRRLALVYQNAMSVLCAACFLELQDLADHCVRQIAAIMAPPNRIGRLAFQLDSLDPNNSLELASYGPQHQYATLLSRYHAEISTFCMGSLCRIVAMHNIDGFDARQSASRAASPKPSASSKARATDSTSRHGPSAQTSASRPPTQVEAPAGQPDTPISVTGSEHGETQSDGATANGMASLIAFLETLPVSWVKRLLECDWLCVRSEFDRYLIAKQLAAKIRAHTKHVRAAAVLHPLTPGITPGGSRPDSPPPPVAADAPVLDASSIGRVDASTTEASARSAKLSRRDSAAQEESLVTNTAGSDAQSISAQEPCCSSPGDGQDAPVQFTALAPPTPVPIRSMFNPVAQVSGLFTLVFGGIGGLFNPKKRRIDAADDLAASERVANPGSPGPARIRDEESDDDTVENDISDDSDNDQASRASAHSQVSQPTATGEQLRRRKIIPARGPRRGPSLTHRSGSMLRMPTEQLLALRNEMFLKQIFEKSINFTYMTFPQLEAIKSDGIVPTNLVLESHWLQAELSNPQAAARLRYKPPSQRSQRSASRAHTGASGSSLPPFRFAVRFDNVREQFAAHQHLMTRGVSGGGSQDDDDESAAPNAAHRPLMIYSQPVVCAGTQYRLVLSYEPCLADSQGELTAVDVTGGSGGRDPAAGRSGTASPSLAQLSPASRVSSASGGTARSHVAPGITALIQRSRPATPQERPIAYRIYAFDHREHTLETGASAFEPLTVCDFEGNGHARPLVLRDIVARAIGGGDHGTASAETAGAGVDVGADVNVECTNSVWLVAVVEF</sequence>
<protein>
    <recommendedName>
        <fullName evidence="6">BTB domain-containing protein</fullName>
    </recommendedName>
</protein>
<dbReference type="InterPro" id="IPR011333">
    <property type="entry name" value="SKP1/BTB/POZ_sf"/>
</dbReference>
<dbReference type="Gene3D" id="3.30.710.10">
    <property type="entry name" value="Potassium Channel Kv1.1, Chain A"/>
    <property type="match status" value="1"/>
</dbReference>
<feature type="compositionally biased region" description="Low complexity" evidence="1">
    <location>
        <begin position="1038"/>
        <end position="1055"/>
    </location>
</feature>
<evidence type="ECO:0008006" key="6">
    <source>
        <dbReference type="Google" id="ProtNLM"/>
    </source>
</evidence>
<feature type="compositionally biased region" description="Acidic residues" evidence="1">
    <location>
        <begin position="1535"/>
        <end position="1552"/>
    </location>
</feature>
<dbReference type="PANTHER" id="PTHR47369:SF2">
    <property type="entry name" value="BTB_POZ DOMAIN-CONTAINING PROTEIN 2"/>
    <property type="match status" value="1"/>
</dbReference>
<feature type="compositionally biased region" description="Acidic residues" evidence="1">
    <location>
        <begin position="425"/>
        <end position="435"/>
    </location>
</feature>
<dbReference type="SUPFAM" id="SSF54695">
    <property type="entry name" value="POZ domain"/>
    <property type="match status" value="1"/>
</dbReference>
<name>A0ABR4MWB4_9FUNG</name>
<gene>
    <name evidence="4" type="ORF">HK105_208989</name>
</gene>
<evidence type="ECO:0000259" key="2">
    <source>
        <dbReference type="PROSITE" id="PS50033"/>
    </source>
</evidence>
<accession>A0ABR4MWB4</accession>
<feature type="compositionally biased region" description="Low complexity" evidence="1">
    <location>
        <begin position="1394"/>
        <end position="1404"/>
    </location>
</feature>
<dbReference type="SMART" id="SM00166">
    <property type="entry name" value="UBX"/>
    <property type="match status" value="1"/>
</dbReference>
<dbReference type="InterPro" id="IPR001012">
    <property type="entry name" value="UBX_dom"/>
</dbReference>
<feature type="compositionally biased region" description="Polar residues" evidence="1">
    <location>
        <begin position="1553"/>
        <end position="1571"/>
    </location>
</feature>
<dbReference type="SMART" id="SM00368">
    <property type="entry name" value="LRR_RI"/>
    <property type="match status" value="5"/>
</dbReference>
<feature type="compositionally biased region" description="Basic and acidic residues" evidence="1">
    <location>
        <begin position="131"/>
        <end position="149"/>
    </location>
</feature>
<feature type="compositionally biased region" description="Basic and acidic residues" evidence="1">
    <location>
        <begin position="213"/>
        <end position="233"/>
    </location>
</feature>
<dbReference type="Pfam" id="PF13516">
    <property type="entry name" value="LRR_6"/>
    <property type="match status" value="2"/>
</dbReference>
<dbReference type="EMBL" id="JADGIZ020000102">
    <property type="protein sequence ID" value="KAL2911545.1"/>
    <property type="molecule type" value="Genomic_DNA"/>
</dbReference>
<dbReference type="PROSITE" id="PS50097">
    <property type="entry name" value="BTB"/>
    <property type="match status" value="1"/>
</dbReference>
<keyword evidence="5" id="KW-1185">Reference proteome</keyword>
<feature type="domain" description="UBX" evidence="2">
    <location>
        <begin position="266"/>
        <end position="353"/>
    </location>
</feature>
<feature type="compositionally biased region" description="Low complexity" evidence="1">
    <location>
        <begin position="1672"/>
        <end position="1682"/>
    </location>
</feature>
<reference evidence="4 5" key="1">
    <citation type="submission" date="2023-09" db="EMBL/GenBank/DDBJ databases">
        <title>Pangenome analysis of Batrachochytrium dendrobatidis and related Chytrids.</title>
        <authorList>
            <person name="Yacoub M.N."/>
            <person name="Stajich J.E."/>
            <person name="James T.Y."/>
        </authorList>
    </citation>
    <scope>NUCLEOTIDE SEQUENCE [LARGE SCALE GENOMIC DNA]</scope>
    <source>
        <strain evidence="4 5">JEL0888</strain>
    </source>
</reference>
<evidence type="ECO:0000259" key="3">
    <source>
        <dbReference type="PROSITE" id="PS50097"/>
    </source>
</evidence>
<dbReference type="InterPro" id="IPR001611">
    <property type="entry name" value="Leu-rich_rpt"/>
</dbReference>
<dbReference type="PROSITE" id="PS50033">
    <property type="entry name" value="UBX"/>
    <property type="match status" value="1"/>
</dbReference>
<dbReference type="Proteomes" id="UP001527925">
    <property type="component" value="Unassembled WGS sequence"/>
</dbReference>
<feature type="region of interest" description="Disordered" evidence="1">
    <location>
        <begin position="1246"/>
        <end position="1311"/>
    </location>
</feature>
<feature type="region of interest" description="Disordered" evidence="1">
    <location>
        <begin position="359"/>
        <end position="382"/>
    </location>
</feature>
<feature type="region of interest" description="Disordered" evidence="1">
    <location>
        <begin position="397"/>
        <end position="475"/>
    </location>
</feature>
<feature type="compositionally biased region" description="Acidic residues" evidence="1">
    <location>
        <begin position="397"/>
        <end position="418"/>
    </location>
</feature>
<feature type="compositionally biased region" description="Polar residues" evidence="1">
    <location>
        <begin position="1433"/>
        <end position="1448"/>
    </location>
</feature>
<dbReference type="InterPro" id="IPR006553">
    <property type="entry name" value="Leu-rich_rpt_Cys-con_subtyp"/>
</dbReference>
<feature type="region of interest" description="Disordered" evidence="1">
    <location>
        <begin position="1663"/>
        <end position="1690"/>
    </location>
</feature>
<feature type="compositionally biased region" description="Basic and acidic residues" evidence="1">
    <location>
        <begin position="155"/>
        <end position="175"/>
    </location>
</feature>
<feature type="domain" description="BTB" evidence="3">
    <location>
        <begin position="1073"/>
        <end position="1155"/>
    </location>
</feature>
<feature type="compositionally biased region" description="Gly residues" evidence="1">
    <location>
        <begin position="459"/>
        <end position="470"/>
    </location>
</feature>
<feature type="region of interest" description="Disordered" evidence="1">
    <location>
        <begin position="1516"/>
        <end position="1598"/>
    </location>
</feature>
<feature type="compositionally biased region" description="Low complexity" evidence="1">
    <location>
        <begin position="1246"/>
        <end position="1261"/>
    </location>
</feature>
<dbReference type="InterPro" id="IPR000210">
    <property type="entry name" value="BTB/POZ_dom"/>
</dbReference>
<dbReference type="SMART" id="SM00225">
    <property type="entry name" value="BTB"/>
    <property type="match status" value="1"/>
</dbReference>
<dbReference type="InterPro" id="IPR032675">
    <property type="entry name" value="LRR_dom_sf"/>
</dbReference>